<protein>
    <recommendedName>
        <fullName evidence="4">EGF-like domain-containing protein</fullName>
    </recommendedName>
</protein>
<feature type="compositionally biased region" description="Gly residues" evidence="3">
    <location>
        <begin position="1804"/>
        <end position="1818"/>
    </location>
</feature>
<dbReference type="InterPro" id="IPR013111">
    <property type="entry name" value="EGF_extracell"/>
</dbReference>
<feature type="disulfide bond" evidence="2">
    <location>
        <begin position="1117"/>
        <end position="1127"/>
    </location>
</feature>
<dbReference type="PROSITE" id="PS00022">
    <property type="entry name" value="EGF_1"/>
    <property type="match status" value="2"/>
</dbReference>
<keyword evidence="1 2" id="KW-1015">Disulfide bond</keyword>
<dbReference type="PROSITE" id="PS50026">
    <property type="entry name" value="EGF_3"/>
    <property type="match status" value="2"/>
</dbReference>
<dbReference type="Pfam" id="PF07974">
    <property type="entry name" value="EGF_2"/>
    <property type="match status" value="1"/>
</dbReference>
<feature type="region of interest" description="Disordered" evidence="3">
    <location>
        <begin position="1802"/>
        <end position="1950"/>
    </location>
</feature>
<keyword evidence="6" id="KW-1185">Reference proteome</keyword>
<sequence length="2549" mass="271294">MLHTETRAAVLLARTSAGAASATVTIPSNVDPGSWLVTLTDADTDAYMASFYLSVSPPPIAIMTPLYSGDTVAQRGRPLTVAWRQSGALAPSANQTQAQIEIMDRTMTRVMNTTWVWADRWASDPAVFEVNATVPVTLPVGVYRLRVYTNTTTSNATATSAEFTVCSLVLQALANSSYLGGSQVTVSWNTSCPMTTASLSVGGSGLAGGDEVMVEGIPVSRGAIDPYNFFGLPGGSFLFDFHPRCLMACLTCRDISQTSRNPGFRVVSSVSYTVVDESSGNLYASLPIVKRYRVLDPLGATRGCSLAETWLRDWSFTVAMAGSSVAFDFPADATGSTCDGDVFLLFFNTPLSEAIDIITLPSFPLPTPIQVRPAYHGISQNATQIFILSLAADLSLAASTIQLPERAPLGQPLVGALYAYTAAGNFMPCSPGSAFIKGTDGLLRPVLRQGLGRGSSSPIQGMTELANYCLGDYAFPLTFNPVGSTPGNQTLSVCFYLNGATMRYTCVDRNVSFESEISTGFRHFSHRNSQNVCFYLNGATMRYTCVDRNVSFESLWVSEVDRNLPELCDGWITEISGDLTNFNSDTIRSQTPPPSIIPWVFLIFNFNHPCTTARTCTQCALRPTCGWCGSTQRCLWMTSSDQLTSPPAACPVAALWHAVPSTCGDESNVCPAGCNGHGTCDTVTSVCTCDPGWSGVGCGVSQPAWKWVEDVQGSLSVDSPLILDERFSSGAPAGTLPRLVVLDINAGLTIYERSATGWSMHSQQPISDLDLRTDIVAFDGVSVLLYSAITDDITAYHINEATHTFTMQKLPANIVFTQGQYEDALVSHTAEIATGQVLLTSNTLVAMLGTGELITMARQDSGLFALVDSKWVSTHAAPLSLTSIMPQSLLLRNGTALLMYTRPDSASGWTLVAEPDLPYTTCQTTWYQSILAGTTARGYAPGFPRVPCAFYGPDIFVYFVAKSTTLAKVSVEFYRKGASGWARQPTTLLLNLVGTQLALFTSVADPARPFAMLGIEGGVLSSQSYPQPPASVGGYPLVEQNGYWASTWTDMTPERVATAEFLLARQAATPEYTLYRVSRLRVPGDCNGPTHGTCDTATGLCVCTSHFSGPNCSVPLCPDGCSGHGYCNPATALCECYPGYASANCGRASCPMTPLGECNGGSSICEPTARKCTCPLGFSGDDCSNHMDNVDWRVVESNVAVGPNFRPPFTFYGRSMLTLTPQGDSHRTALLTTYQQKLSTLSAVADLTYIIDPTALLAADETIDWGFSADVRTLFSLSGGVLVTADTLDTKFAVPIIFPGMWLLQQARHFHTTRTYAGDVRSRSLRSTEVDHNAQPAQIWERDPLMPTRFVLSGSRVTVCGNRPVAQLGIAGNFIFIMTLSSPDPVIYNRAASPPAFVASTCPKTGTATGSSSTQVWLALDEVGRGLEKLWVGRVVTDGANNAVIYHRSSNLPLITFYHTESGAAVQRYVESTFSLTAPPVGIVLDDEFGFVWSLRSFHAFRRDGWSWRPTNASGLGLASTGADLGVQSIVLDPEADRLVLTTATRVQVFMYHSDDEAWEKSDEVPVTRAQYALYYSSSELVALFVSVSNRINLYRPVPTYVSAALGPGETLENSTGQLISIPSTGYTQFDLLIGADDNVDSDETSVRFIASPTSLTPDVAIRMTVYPPGSSRHLDPVVSLAPYPCVMDLFRPILRAGTWQVRLEPNTVPDSGDSFPVRFVKGIHELGFEAEVVTSDVEPPAAYNGPLVLAHPPLRALRHVAPNGATAARVLSTEAYDWSSLVVPGDRNQSVVEFTVRTTQGKVRGGGYNPDEGGGGYNPDEGDGGYNPDGGGGGYNPDEGDGGYNPDEGDGGCNPDGGGGGYNPDEGDGGYNPDEGDGGCNPVEGGGGYNPDEGGGGYNPDEGGGGYNPDGGGGYNDGGYNPDEGGGGCNPDEGDGGYNPDGGGVDGTGVMLVESTRQDDPREVLVQRGSGKLTAENFTTIAATSAATIRTPPCNSTGRWWVGVRRSGGVASYTLTSTVTTGICPFDLVRNETLKVAATRPVHSPAFRNSADQGNDVMLARAAHRHIDFLFAESHDVEEGQANVKRQSCQGGVFLVLTMILMLALSAFVLMPRFYGTYYLTAEVRPGFDGNSSSAYPVRLLVHASFEGMMAPCADTQGSCDTNINVVLYRLVANPGGLTSLRCNTSYTADHIRMCDVTWACTNCSYTDQESDLRIEIRSGSGPNGAAYATRIHFDMTTWSDSYPADNHTFADVLEPEPGSVFMGGVGGVDSGAIDMLPSAVSVVVTPTIVAEFLPVTQETRVQSPALALYVFPSESVALPDDYRGNGNQIQVGVHHDLLSKAEGDSVSTLKELEARLLSPAAQMQDLLAGLLNTVISLAGMALGQYESLLPTIVKVLTCGKKKLKPRLPTLQERLVQISLDPECENVALMKALIAAANEPHPAGVTIDDAPTSTASAAAPLVTEKFPGGGLASKDLDEASMGLELVDTGTPPIGLLAASTPVQSPSPLRSPPFVEMHPFGVAQSVTPGAAVVLVTGPGDLSGGAERHL</sequence>
<feature type="domain" description="EGF-like" evidence="4">
    <location>
        <begin position="666"/>
        <end position="699"/>
    </location>
</feature>
<keyword evidence="2" id="KW-0245">EGF-like domain</keyword>
<feature type="disulfide bond" evidence="2">
    <location>
        <begin position="1136"/>
        <end position="1145"/>
    </location>
</feature>
<proteinExistence type="predicted"/>
<evidence type="ECO:0000256" key="3">
    <source>
        <dbReference type="SAM" id="MobiDB-lite"/>
    </source>
</evidence>
<feature type="compositionally biased region" description="Gly residues" evidence="3">
    <location>
        <begin position="1885"/>
        <end position="1918"/>
    </location>
</feature>
<dbReference type="EMBL" id="JAPMOS010000009">
    <property type="protein sequence ID" value="KAJ4461176.1"/>
    <property type="molecule type" value="Genomic_DNA"/>
</dbReference>
<comment type="caution">
    <text evidence="5">The sequence shown here is derived from an EMBL/GenBank/DDBJ whole genome shotgun (WGS) entry which is preliminary data.</text>
</comment>
<name>A0ABQ8USV8_9EUKA</name>
<dbReference type="Proteomes" id="UP001141327">
    <property type="component" value="Unassembled WGS sequence"/>
</dbReference>
<reference evidence="5" key="1">
    <citation type="journal article" date="2022" name="bioRxiv">
        <title>Genomics of Preaxostyla Flagellates Illuminates Evolutionary Transitions and the Path Towards Mitochondrial Loss.</title>
        <authorList>
            <person name="Novak L.V.F."/>
            <person name="Treitli S.C."/>
            <person name="Pyrih J."/>
            <person name="Halakuc P."/>
            <person name="Pipaliya S.V."/>
            <person name="Vacek V."/>
            <person name="Brzon O."/>
            <person name="Soukal P."/>
            <person name="Eme L."/>
            <person name="Dacks J.B."/>
            <person name="Karnkowska A."/>
            <person name="Elias M."/>
            <person name="Hampl V."/>
        </authorList>
    </citation>
    <scope>NUCLEOTIDE SEQUENCE</scope>
    <source>
        <strain evidence="5">RCP-MX</strain>
    </source>
</reference>
<dbReference type="SMART" id="SM00181">
    <property type="entry name" value="EGF"/>
    <property type="match status" value="3"/>
</dbReference>
<dbReference type="PRINTS" id="PR00011">
    <property type="entry name" value="EGFLAMININ"/>
</dbReference>
<organism evidence="5 6">
    <name type="scientific">Paratrimastix pyriformis</name>
    <dbReference type="NCBI Taxonomy" id="342808"/>
    <lineage>
        <taxon>Eukaryota</taxon>
        <taxon>Metamonada</taxon>
        <taxon>Preaxostyla</taxon>
        <taxon>Paratrimastigidae</taxon>
        <taxon>Paratrimastix</taxon>
    </lineage>
</organism>
<dbReference type="InterPro" id="IPR000742">
    <property type="entry name" value="EGF"/>
</dbReference>
<evidence type="ECO:0000313" key="6">
    <source>
        <dbReference type="Proteomes" id="UP001141327"/>
    </source>
</evidence>
<dbReference type="PROSITE" id="PS01186">
    <property type="entry name" value="EGF_2"/>
    <property type="match status" value="3"/>
</dbReference>
<dbReference type="PANTHER" id="PTHR24035">
    <property type="entry name" value="MULTIPLE EPIDERMAL GROWTH FACTOR-LIKE DOMAINS PROTEIN"/>
    <property type="match status" value="1"/>
</dbReference>
<dbReference type="PANTHER" id="PTHR24035:SF109">
    <property type="entry name" value="PROTEIN DRAPER"/>
    <property type="match status" value="1"/>
</dbReference>
<dbReference type="InterPro" id="IPR052108">
    <property type="entry name" value="MEGF/SIB"/>
</dbReference>
<feature type="disulfide bond" evidence="2">
    <location>
        <begin position="670"/>
        <end position="680"/>
    </location>
</feature>
<dbReference type="InterPro" id="IPR002049">
    <property type="entry name" value="LE_dom"/>
</dbReference>
<feature type="domain" description="EGF-like" evidence="4">
    <location>
        <begin position="1113"/>
        <end position="1146"/>
    </location>
</feature>
<accession>A0ABQ8USV8</accession>
<evidence type="ECO:0000256" key="2">
    <source>
        <dbReference type="PROSITE-ProRule" id="PRU00076"/>
    </source>
</evidence>
<feature type="compositionally biased region" description="Gly residues" evidence="3">
    <location>
        <begin position="1937"/>
        <end position="1948"/>
    </location>
</feature>
<feature type="compositionally biased region" description="Gly residues" evidence="3">
    <location>
        <begin position="1825"/>
        <end position="1836"/>
    </location>
</feature>
<feature type="disulfide bond" evidence="2">
    <location>
        <begin position="689"/>
        <end position="698"/>
    </location>
</feature>
<feature type="compositionally biased region" description="Gly residues" evidence="3">
    <location>
        <begin position="1852"/>
        <end position="1863"/>
    </location>
</feature>
<evidence type="ECO:0000313" key="5">
    <source>
        <dbReference type="EMBL" id="KAJ4461176.1"/>
    </source>
</evidence>
<gene>
    <name evidence="5" type="ORF">PAPYR_2640</name>
</gene>
<evidence type="ECO:0000259" key="4">
    <source>
        <dbReference type="PROSITE" id="PS50026"/>
    </source>
</evidence>
<dbReference type="Gene3D" id="2.10.25.10">
    <property type="entry name" value="Laminin"/>
    <property type="match status" value="1"/>
</dbReference>
<comment type="caution">
    <text evidence="2">Lacks conserved residue(s) required for the propagation of feature annotation.</text>
</comment>
<evidence type="ECO:0000256" key="1">
    <source>
        <dbReference type="ARBA" id="ARBA00023157"/>
    </source>
</evidence>
<dbReference type="CDD" id="cd00055">
    <property type="entry name" value="EGF_Lam"/>
    <property type="match status" value="1"/>
</dbReference>